<keyword evidence="1" id="KW-0472">Membrane</keyword>
<dbReference type="AlphaFoldDB" id="A0A0H4V949"/>
<keyword evidence="1" id="KW-1133">Transmembrane helix</keyword>
<reference evidence="2 3" key="1">
    <citation type="journal article" date="2015" name="Int. J. Syst. Evol. Microbiol.">
        <title>Erythrobacter atlanticus sp. nov., a bacterium from ocean sediment able to degrade polycyclic aromatic hydrocarbons.</title>
        <authorList>
            <person name="Zhuang L."/>
            <person name="Liu Y."/>
            <person name="Wang L."/>
            <person name="Wang W."/>
            <person name="Shao Z."/>
        </authorList>
    </citation>
    <scope>NUCLEOTIDE SEQUENCE [LARGE SCALE GENOMIC DNA]</scope>
    <source>
        <strain evidence="3">s21-N3</strain>
    </source>
</reference>
<protein>
    <recommendedName>
        <fullName evidence="4">DUF2141 domain-containing protein</fullName>
    </recommendedName>
</protein>
<evidence type="ECO:0000313" key="3">
    <source>
        <dbReference type="Proteomes" id="UP000059113"/>
    </source>
</evidence>
<proteinExistence type="predicted"/>
<accession>A0A0H4V949</accession>
<evidence type="ECO:0000256" key="1">
    <source>
        <dbReference type="SAM" id="Phobius"/>
    </source>
</evidence>
<name>A0A0H4V949_9SPHN</name>
<feature type="transmembrane region" description="Helical" evidence="1">
    <location>
        <begin position="47"/>
        <end position="68"/>
    </location>
</feature>
<reference evidence="3" key="2">
    <citation type="submission" date="2015-04" db="EMBL/GenBank/DDBJ databases">
        <title>The complete genome sequence of Erythrobacter sp. s21-N3.</title>
        <authorList>
            <person name="Zhuang L."/>
            <person name="Liu Y."/>
            <person name="Shao Z."/>
        </authorList>
    </citation>
    <scope>NUCLEOTIDE SEQUENCE [LARGE SCALE GENOMIC DNA]</scope>
    <source>
        <strain evidence="3">s21-N3</strain>
    </source>
</reference>
<dbReference type="Pfam" id="PF09912">
    <property type="entry name" value="DUF2141"/>
    <property type="match status" value="1"/>
</dbReference>
<organism evidence="2 3">
    <name type="scientific">Aurantiacibacter atlanticus</name>
    <dbReference type="NCBI Taxonomy" id="1648404"/>
    <lineage>
        <taxon>Bacteria</taxon>
        <taxon>Pseudomonadati</taxon>
        <taxon>Pseudomonadota</taxon>
        <taxon>Alphaproteobacteria</taxon>
        <taxon>Sphingomonadales</taxon>
        <taxon>Erythrobacteraceae</taxon>
        <taxon>Aurantiacibacter</taxon>
    </lineage>
</organism>
<evidence type="ECO:0000313" key="2">
    <source>
        <dbReference type="EMBL" id="AKQ41030.2"/>
    </source>
</evidence>
<keyword evidence="3" id="KW-1185">Reference proteome</keyword>
<dbReference type="EMBL" id="CP011310">
    <property type="protein sequence ID" value="AKQ41030.2"/>
    <property type="molecule type" value="Genomic_DNA"/>
</dbReference>
<dbReference type="STRING" id="1648404.CP97_01680"/>
<gene>
    <name evidence="2" type="ORF">CP97_01680</name>
</gene>
<dbReference type="KEGG" id="ery:CP97_01680"/>
<keyword evidence="1" id="KW-0812">Transmembrane</keyword>
<sequence length="208" mass="23088">MQIEANRGTDAVSQIARKTGVPYWHFTRSFPKQVNIRRTGLRMTTRILRQAGALLFGSVILAGLSLPASAQQYRQELRHSVAPCQGSGPAVWINVTDVAASRGTLRIQLYRGTDADWLERGRWLHRIEVPARAGNMQVCMPVPATGNYAIAIRHDVNGNGSTDIRTDGGGMSNNPSINIFNLGRPSIDRTRFSIGREVKPMAIRMRYM</sequence>
<dbReference type="Proteomes" id="UP000059113">
    <property type="component" value="Chromosome"/>
</dbReference>
<dbReference type="InterPro" id="IPR018673">
    <property type="entry name" value="DUF2141"/>
</dbReference>
<evidence type="ECO:0008006" key="4">
    <source>
        <dbReference type="Google" id="ProtNLM"/>
    </source>
</evidence>